<comment type="caution">
    <text evidence="1">The sequence shown here is derived from an EMBL/GenBank/DDBJ whole genome shotgun (WGS) entry which is preliminary data.</text>
</comment>
<dbReference type="EMBL" id="SMOL01000401">
    <property type="protein sequence ID" value="KAB2617843.1"/>
    <property type="molecule type" value="Genomic_DNA"/>
</dbReference>
<accession>A0A5N5GT47</accession>
<dbReference type="Proteomes" id="UP000327157">
    <property type="component" value="Chromosome 15"/>
</dbReference>
<reference evidence="1 2" key="3">
    <citation type="submission" date="2019-11" db="EMBL/GenBank/DDBJ databases">
        <title>A de novo genome assembly of a pear dwarfing rootstock.</title>
        <authorList>
            <person name="Wang F."/>
            <person name="Wang J."/>
            <person name="Li S."/>
            <person name="Zhang Y."/>
            <person name="Fang M."/>
            <person name="Ma L."/>
            <person name="Zhao Y."/>
            <person name="Jiang S."/>
        </authorList>
    </citation>
    <scope>NUCLEOTIDE SEQUENCE [LARGE SCALE GENOMIC DNA]</scope>
    <source>
        <strain evidence="1">S2</strain>
        <tissue evidence="1">Leaf</tissue>
    </source>
</reference>
<dbReference type="AlphaFoldDB" id="A0A5N5GT47"/>
<protein>
    <submittedName>
        <fullName evidence="1">Pentatricopeptide repeat-containing protein</fullName>
    </submittedName>
</protein>
<sequence>MNLFARPNRSESRARLDEEWKREVIRRATGSPGMQVDIQEVMVEAVIAKVPDYQSLYYEKEMRGFVSSHVLQSFSRR</sequence>
<organism evidence="1 2">
    <name type="scientific">Pyrus ussuriensis x Pyrus communis</name>
    <dbReference type="NCBI Taxonomy" id="2448454"/>
    <lineage>
        <taxon>Eukaryota</taxon>
        <taxon>Viridiplantae</taxon>
        <taxon>Streptophyta</taxon>
        <taxon>Embryophyta</taxon>
        <taxon>Tracheophyta</taxon>
        <taxon>Spermatophyta</taxon>
        <taxon>Magnoliopsida</taxon>
        <taxon>eudicotyledons</taxon>
        <taxon>Gunneridae</taxon>
        <taxon>Pentapetalae</taxon>
        <taxon>rosids</taxon>
        <taxon>fabids</taxon>
        <taxon>Rosales</taxon>
        <taxon>Rosaceae</taxon>
        <taxon>Amygdaloideae</taxon>
        <taxon>Maleae</taxon>
        <taxon>Pyrus</taxon>
    </lineage>
</organism>
<keyword evidence="2" id="KW-1185">Reference proteome</keyword>
<evidence type="ECO:0000313" key="2">
    <source>
        <dbReference type="Proteomes" id="UP000327157"/>
    </source>
</evidence>
<name>A0A5N5GT47_9ROSA</name>
<proteinExistence type="predicted"/>
<evidence type="ECO:0000313" key="1">
    <source>
        <dbReference type="EMBL" id="KAB2617843.1"/>
    </source>
</evidence>
<reference evidence="1 2" key="1">
    <citation type="submission" date="2019-09" db="EMBL/GenBank/DDBJ databases">
        <authorList>
            <person name="Ou C."/>
        </authorList>
    </citation>
    <scope>NUCLEOTIDE SEQUENCE [LARGE SCALE GENOMIC DNA]</scope>
    <source>
        <strain evidence="1">S2</strain>
        <tissue evidence="1">Leaf</tissue>
    </source>
</reference>
<gene>
    <name evidence="1" type="ORF">D8674_013712</name>
</gene>
<reference evidence="2" key="2">
    <citation type="submission" date="2019-10" db="EMBL/GenBank/DDBJ databases">
        <title>A de novo genome assembly of a pear dwarfing rootstock.</title>
        <authorList>
            <person name="Wang F."/>
            <person name="Wang J."/>
            <person name="Li S."/>
            <person name="Zhang Y."/>
            <person name="Fang M."/>
            <person name="Ma L."/>
            <person name="Zhao Y."/>
            <person name="Jiang S."/>
        </authorList>
    </citation>
    <scope>NUCLEOTIDE SEQUENCE [LARGE SCALE GENOMIC DNA]</scope>
</reference>